<dbReference type="Proteomes" id="UP000677054">
    <property type="component" value="Unassembled WGS sequence"/>
</dbReference>
<dbReference type="EMBL" id="CAJPEV010000002">
    <property type="protein sequence ID" value="CAG0878511.1"/>
    <property type="molecule type" value="Genomic_DNA"/>
</dbReference>
<reference evidence="2" key="1">
    <citation type="submission" date="2020-11" db="EMBL/GenBank/DDBJ databases">
        <authorList>
            <person name="Tran Van P."/>
        </authorList>
    </citation>
    <scope>NUCLEOTIDE SEQUENCE</scope>
</reference>
<dbReference type="AlphaFoldDB" id="A0A7R8X015"/>
<dbReference type="Pfam" id="PF13499">
    <property type="entry name" value="EF-hand_7"/>
    <property type="match status" value="1"/>
</dbReference>
<organism evidence="2">
    <name type="scientific">Darwinula stevensoni</name>
    <dbReference type="NCBI Taxonomy" id="69355"/>
    <lineage>
        <taxon>Eukaryota</taxon>
        <taxon>Metazoa</taxon>
        <taxon>Ecdysozoa</taxon>
        <taxon>Arthropoda</taxon>
        <taxon>Crustacea</taxon>
        <taxon>Oligostraca</taxon>
        <taxon>Ostracoda</taxon>
        <taxon>Podocopa</taxon>
        <taxon>Podocopida</taxon>
        <taxon>Darwinulocopina</taxon>
        <taxon>Darwinuloidea</taxon>
        <taxon>Darwinulidae</taxon>
        <taxon>Darwinula</taxon>
    </lineage>
</organism>
<evidence type="ECO:0000259" key="1">
    <source>
        <dbReference type="PROSITE" id="PS50222"/>
    </source>
</evidence>
<dbReference type="GO" id="GO:0016460">
    <property type="term" value="C:myosin II complex"/>
    <property type="evidence" value="ECO:0007669"/>
    <property type="project" value="TreeGrafter"/>
</dbReference>
<dbReference type="InterPro" id="IPR002048">
    <property type="entry name" value="EF_hand_dom"/>
</dbReference>
<dbReference type="PROSITE" id="PS50222">
    <property type="entry name" value="EF_HAND_2"/>
    <property type="match status" value="1"/>
</dbReference>
<name>A0A7R8X015_9CRUS</name>
<dbReference type="Gene3D" id="1.10.238.10">
    <property type="entry name" value="EF-hand"/>
    <property type="match status" value="2"/>
</dbReference>
<dbReference type="SUPFAM" id="SSF47473">
    <property type="entry name" value="EF-hand"/>
    <property type="match status" value="1"/>
</dbReference>
<gene>
    <name evidence="2" type="ORF">DSTB1V02_LOCUS36</name>
</gene>
<protein>
    <recommendedName>
        <fullName evidence="1">EF-hand domain-containing protein</fullName>
    </recommendedName>
</protein>
<dbReference type="InterPro" id="IPR011992">
    <property type="entry name" value="EF-hand-dom_pair"/>
</dbReference>
<accession>A0A7R8X015</accession>
<dbReference type="OrthoDB" id="435273at2759"/>
<dbReference type="InterPro" id="IPR050230">
    <property type="entry name" value="CALM/Myosin/TropC-like"/>
</dbReference>
<keyword evidence="3" id="KW-1185">Reference proteome</keyword>
<dbReference type="PANTHER" id="PTHR23048:SF45">
    <property type="entry name" value="CALMODULIN LIKE 4"/>
    <property type="match status" value="1"/>
</dbReference>
<evidence type="ECO:0000313" key="2">
    <source>
        <dbReference type="EMBL" id="CAD7239997.1"/>
    </source>
</evidence>
<sequence>MARFFKEQDIDEYRDCFYLYARDGTIKTLDELSVVMRSLGSSPTITELRQYLKDKNGRMTFANFLEVMHSHSTKERIPDEILKAFQAYDTGRKGVISAKDLRHLLLHWGERLSPREVEQLFWEAKVNPGGTVKYKDFVKILTAPVPDYY</sequence>
<proteinExistence type="predicted"/>
<evidence type="ECO:0000313" key="3">
    <source>
        <dbReference type="Proteomes" id="UP000677054"/>
    </source>
</evidence>
<dbReference type="GO" id="GO:0005509">
    <property type="term" value="F:calcium ion binding"/>
    <property type="evidence" value="ECO:0007669"/>
    <property type="project" value="InterPro"/>
</dbReference>
<dbReference type="FunFam" id="1.10.238.10:FF:000216">
    <property type="entry name" value="Putative calmodulin"/>
    <property type="match status" value="1"/>
</dbReference>
<dbReference type="EMBL" id="LR899519">
    <property type="protein sequence ID" value="CAD7239997.1"/>
    <property type="molecule type" value="Genomic_DNA"/>
</dbReference>
<feature type="domain" description="EF-hand" evidence="1">
    <location>
        <begin position="76"/>
        <end position="111"/>
    </location>
</feature>
<dbReference type="PANTHER" id="PTHR23048">
    <property type="entry name" value="MYOSIN LIGHT CHAIN 1, 3"/>
    <property type="match status" value="1"/>
</dbReference>